<reference evidence="2" key="1">
    <citation type="journal article" date="2014" name="Int. J. Syst. Evol. Microbiol.">
        <title>Complete genome sequence of Corynebacterium casei LMG S-19264T (=DSM 44701T), isolated from a smear-ripened cheese.</title>
        <authorList>
            <consortium name="US DOE Joint Genome Institute (JGI-PGF)"/>
            <person name="Walter F."/>
            <person name="Albersmeier A."/>
            <person name="Kalinowski J."/>
            <person name="Ruckert C."/>
        </authorList>
    </citation>
    <scope>NUCLEOTIDE SEQUENCE</scope>
    <source>
        <strain evidence="2">KCTC 32437</strain>
    </source>
</reference>
<name>A0A918VWL6_9HYPH</name>
<reference evidence="2" key="2">
    <citation type="submission" date="2020-09" db="EMBL/GenBank/DDBJ databases">
        <authorList>
            <person name="Sun Q."/>
            <person name="Kim S."/>
        </authorList>
    </citation>
    <scope>NUCLEOTIDE SEQUENCE</scope>
    <source>
        <strain evidence="2">KCTC 32437</strain>
    </source>
</reference>
<evidence type="ECO:0000313" key="2">
    <source>
        <dbReference type="EMBL" id="GHA31679.1"/>
    </source>
</evidence>
<keyword evidence="3" id="KW-1185">Reference proteome</keyword>
<protein>
    <submittedName>
        <fullName evidence="2">Multidrug MFS transporter</fullName>
    </submittedName>
</protein>
<dbReference type="Proteomes" id="UP000646579">
    <property type="component" value="Unassembled WGS sequence"/>
</dbReference>
<organism evidence="2 3">
    <name type="scientific">Devosia pacifica</name>
    <dbReference type="NCBI Taxonomy" id="1335967"/>
    <lineage>
        <taxon>Bacteria</taxon>
        <taxon>Pseudomonadati</taxon>
        <taxon>Pseudomonadota</taxon>
        <taxon>Alphaproteobacteria</taxon>
        <taxon>Hyphomicrobiales</taxon>
        <taxon>Devosiaceae</taxon>
        <taxon>Devosia</taxon>
    </lineage>
</organism>
<dbReference type="PANTHER" id="PTHR30336:SF20">
    <property type="entry name" value="DUF218 DOMAIN-CONTAINING PROTEIN"/>
    <property type="match status" value="1"/>
</dbReference>
<gene>
    <name evidence="2" type="ORF">GCM10007989_29680</name>
</gene>
<dbReference type="CDD" id="cd06259">
    <property type="entry name" value="YdcF-like"/>
    <property type="match status" value="1"/>
</dbReference>
<dbReference type="Gene3D" id="3.40.50.620">
    <property type="entry name" value="HUPs"/>
    <property type="match status" value="1"/>
</dbReference>
<proteinExistence type="predicted"/>
<dbReference type="InterPro" id="IPR014729">
    <property type="entry name" value="Rossmann-like_a/b/a_fold"/>
</dbReference>
<dbReference type="PANTHER" id="PTHR30336">
    <property type="entry name" value="INNER MEMBRANE PROTEIN, PROBABLE PERMEASE"/>
    <property type="match status" value="1"/>
</dbReference>
<dbReference type="InterPro" id="IPR051599">
    <property type="entry name" value="Cell_Envelope_Assoc"/>
</dbReference>
<dbReference type="GO" id="GO:0005886">
    <property type="term" value="C:plasma membrane"/>
    <property type="evidence" value="ECO:0007669"/>
    <property type="project" value="TreeGrafter"/>
</dbReference>
<evidence type="ECO:0000313" key="3">
    <source>
        <dbReference type="Proteomes" id="UP000646579"/>
    </source>
</evidence>
<dbReference type="EMBL" id="BMZE01000003">
    <property type="protein sequence ID" value="GHA31679.1"/>
    <property type="molecule type" value="Genomic_DNA"/>
</dbReference>
<feature type="domain" description="DUF218" evidence="1">
    <location>
        <begin position="45"/>
        <end position="180"/>
    </location>
</feature>
<dbReference type="Pfam" id="PF02698">
    <property type="entry name" value="DUF218"/>
    <property type="match status" value="1"/>
</dbReference>
<sequence length="200" mass="22082">MVRLLHWLESALALVVWLAALCSLVIAADVARFGNVEMETDAQADAAMVLGAAVLWDRPSPVFEERLRHAVTLYEQGRVQTIVITGGLSPEDELTEAEAGRRWVMAQGVPDADILIEPQSRTTLENFLFARTILAENDIATVLVVSDPFHMRRAMAIANRAGISAVPAPTPTSRFVSLETQLPFLARETWFMTQHLLGFD</sequence>
<dbReference type="InterPro" id="IPR003848">
    <property type="entry name" value="DUF218"/>
</dbReference>
<accession>A0A918VWL6</accession>
<dbReference type="AlphaFoldDB" id="A0A918VWL6"/>
<evidence type="ECO:0000259" key="1">
    <source>
        <dbReference type="Pfam" id="PF02698"/>
    </source>
</evidence>
<comment type="caution">
    <text evidence="2">The sequence shown here is derived from an EMBL/GenBank/DDBJ whole genome shotgun (WGS) entry which is preliminary data.</text>
</comment>